<evidence type="ECO:0000313" key="3">
    <source>
        <dbReference type="Proteomes" id="UP000606921"/>
    </source>
</evidence>
<accession>A0ABM8PQF8</accession>
<keyword evidence="1" id="KW-0732">Signal</keyword>
<evidence type="ECO:0000256" key="1">
    <source>
        <dbReference type="SAM" id="SignalP"/>
    </source>
</evidence>
<organism evidence="2 3">
    <name type="scientific">Pseudorhizobium endolithicum</name>
    <dbReference type="NCBI Taxonomy" id="1191678"/>
    <lineage>
        <taxon>Bacteria</taxon>
        <taxon>Pseudomonadati</taxon>
        <taxon>Pseudomonadota</taxon>
        <taxon>Alphaproteobacteria</taxon>
        <taxon>Hyphomicrobiales</taxon>
        <taxon>Rhizobiaceae</taxon>
        <taxon>Rhizobium/Agrobacterium group</taxon>
        <taxon>Pseudorhizobium</taxon>
    </lineage>
</organism>
<proteinExistence type="predicted"/>
<dbReference type="Proteomes" id="UP000606921">
    <property type="component" value="Unassembled WGS sequence"/>
</dbReference>
<keyword evidence="3" id="KW-1185">Reference proteome</keyword>
<gene>
    <name evidence="2" type="ORF">REJC140_01180</name>
</gene>
<feature type="signal peptide" evidence="1">
    <location>
        <begin position="1"/>
        <end position="25"/>
    </location>
</feature>
<dbReference type="RefSeq" id="WP_142522663.1">
    <property type="nucleotide sequence ID" value="NZ_CABFWF030000012.1"/>
</dbReference>
<protein>
    <submittedName>
        <fullName evidence="2">Uncharacterized protein</fullName>
    </submittedName>
</protein>
<evidence type="ECO:0000313" key="2">
    <source>
        <dbReference type="EMBL" id="CAD7042704.1"/>
    </source>
</evidence>
<reference evidence="2 3" key="1">
    <citation type="submission" date="2020-11" db="EMBL/GenBank/DDBJ databases">
        <authorList>
            <person name="Lassalle F."/>
        </authorList>
    </citation>
    <scope>NUCLEOTIDE SEQUENCE [LARGE SCALE GENOMIC DNA]</scope>
    <source>
        <strain evidence="2 3">JC140</strain>
    </source>
</reference>
<comment type="caution">
    <text evidence="2">The sequence shown here is derived from an EMBL/GenBank/DDBJ whole genome shotgun (WGS) entry which is preliminary data.</text>
</comment>
<name>A0ABM8PQF8_9HYPH</name>
<sequence>MTGKRLALRAFLCSVAAAAAWPAAAGDGWNSSARGSGYHHYYRAAPSIGYTSPVTRIPRVGTFSRSVWVVDPNRLKSRAPMLRPKATIIHVGDGLRLNGFKNPCSYEAGVCVIRANN</sequence>
<dbReference type="EMBL" id="CABFWF030000012">
    <property type="protein sequence ID" value="CAD7042704.1"/>
    <property type="molecule type" value="Genomic_DNA"/>
</dbReference>
<feature type="chain" id="PRO_5045822371" evidence="1">
    <location>
        <begin position="26"/>
        <end position="117"/>
    </location>
</feature>